<accession>A0A0X1KT94</accession>
<dbReference type="Proteomes" id="UP000077469">
    <property type="component" value="Chromosome"/>
</dbReference>
<proteinExistence type="predicted"/>
<dbReference type="EMBL" id="CP007141">
    <property type="protein sequence ID" value="AJC74540.1"/>
    <property type="molecule type" value="Genomic_DNA"/>
</dbReference>
<evidence type="ECO:0000313" key="2">
    <source>
        <dbReference type="Proteomes" id="UP000077469"/>
    </source>
</evidence>
<dbReference type="RefSeq" id="WP_031502776.1">
    <property type="nucleotide sequence ID" value="NC_022795.1"/>
</dbReference>
<evidence type="ECO:0000313" key="1">
    <source>
        <dbReference type="EMBL" id="AJC74540.1"/>
    </source>
</evidence>
<dbReference type="STRING" id="1123384.AJ81_10525"/>
<sequence>MRRTLFLAAIVLVTSLVLAQSFIELYLNSSYFGRRIVVEKGPTNKTRVEMVYRWPNDKIVHVLDPVFLVWARRSGLFVMGQPNNYRNSPLEILDLEDLFIKQLREQGITKLEKVDKKYKITVDSPSGLFTAFITQEGLPEKIVRVFNNVTTELVYEHVEVLKESFEEVAQRYGIKSAEETVNLPNEIKLILSTVNWYTVSRLQIGGEQVVMIIANHKSGSVIKMVCSSKDVTVNIEQNEQLLRIKGKDYYLYIIAQDQSVLEQVKSLLTKER</sequence>
<organism evidence="1 2">
    <name type="scientific">Pseudothermotoga hypogea DSM 11164 = NBRC 106472</name>
    <dbReference type="NCBI Taxonomy" id="1123384"/>
    <lineage>
        <taxon>Bacteria</taxon>
        <taxon>Thermotogati</taxon>
        <taxon>Thermotogota</taxon>
        <taxon>Thermotogae</taxon>
        <taxon>Thermotogales</taxon>
        <taxon>Thermotogaceae</taxon>
        <taxon>Pseudothermotoga</taxon>
    </lineage>
</organism>
<name>A0A0X1KT94_9THEM</name>
<dbReference type="PATRIC" id="fig|1123384.7.peg.2111"/>
<evidence type="ECO:0008006" key="3">
    <source>
        <dbReference type="Google" id="ProtNLM"/>
    </source>
</evidence>
<keyword evidence="2" id="KW-1185">Reference proteome</keyword>
<dbReference type="PaxDb" id="1123384-AJ81_10525"/>
<protein>
    <recommendedName>
        <fullName evidence="3">DUF4340 domain-containing protein</fullName>
    </recommendedName>
</protein>
<reference evidence="1 2" key="1">
    <citation type="submission" date="2014-01" db="EMBL/GenBank/DDBJ databases">
        <title>Genome sequencing of Thermotog hypogea.</title>
        <authorList>
            <person name="Zhang X."/>
            <person name="Alvare G."/>
            <person name="Fristensky B."/>
            <person name="Chen L."/>
            <person name="Suen T."/>
            <person name="Chen Q."/>
            <person name="Ma K."/>
        </authorList>
    </citation>
    <scope>NUCLEOTIDE SEQUENCE [LARGE SCALE GENOMIC DNA]</scope>
    <source>
        <strain evidence="1 2">DSM 11164</strain>
    </source>
</reference>
<dbReference type="OrthoDB" id="37065at2"/>
<dbReference type="KEGG" id="phy:AJ81_10525"/>
<gene>
    <name evidence="1" type="ORF">AJ81_10525</name>
</gene>
<dbReference type="AlphaFoldDB" id="A0A0X1KT94"/>